<dbReference type="PANTHER" id="PTHR35368">
    <property type="entry name" value="HYDROPEROXIDE REDUCTASE"/>
    <property type="match status" value="1"/>
</dbReference>
<sequence>MIVSATTCGQTAFALTSESHSLVSDQSPEYGGEGLGPMPSELLLWAVAACFGQAVRHVAARRRQPVEALAVTASADKDPAAFRFGEITLVVRAALPGQRLEAIVEQARRYCFVTNSLSVPIRLEIQAIVPSSGSDGEACASAAGDDNEIS</sequence>
<proteinExistence type="predicted"/>
<dbReference type="InterPro" id="IPR036102">
    <property type="entry name" value="OsmC/Ohrsf"/>
</dbReference>
<dbReference type="InterPro" id="IPR052924">
    <property type="entry name" value="OsmC/Ohr_hydroprdx_reductase"/>
</dbReference>
<dbReference type="EMBL" id="ALAO01000013">
    <property type="protein sequence ID" value="EKO41234.1"/>
    <property type="molecule type" value="Genomic_DNA"/>
</dbReference>
<evidence type="ECO:0000313" key="1">
    <source>
        <dbReference type="EMBL" id="EKO41234.1"/>
    </source>
</evidence>
<dbReference type="InterPro" id="IPR003718">
    <property type="entry name" value="OsmC/Ohr_fam"/>
</dbReference>
<comment type="caution">
    <text evidence="1">The sequence shown here is derived from an EMBL/GenBank/DDBJ whole genome shotgun (WGS) entry which is preliminary data.</text>
</comment>
<dbReference type="InterPro" id="IPR015946">
    <property type="entry name" value="KH_dom-like_a/b"/>
</dbReference>
<dbReference type="SUPFAM" id="SSF82784">
    <property type="entry name" value="OsmC-like"/>
    <property type="match status" value="1"/>
</dbReference>
<evidence type="ECO:0000313" key="2">
    <source>
        <dbReference type="Proteomes" id="UP000006272"/>
    </source>
</evidence>
<protein>
    <submittedName>
        <fullName evidence="1">Putative redox protein, regulator of disulfide bond formation</fullName>
    </submittedName>
</protein>
<dbReference type="AlphaFoldDB" id="K6GJE9"/>
<dbReference type="PANTHER" id="PTHR35368:SF1">
    <property type="entry name" value="HYDROPEROXIDE REDUCTASE"/>
    <property type="match status" value="1"/>
</dbReference>
<organism evidence="1 2">
    <name type="scientific">Solidesulfovibrio magneticus str. Maddingley MBC34</name>
    <dbReference type="NCBI Taxonomy" id="1206767"/>
    <lineage>
        <taxon>Bacteria</taxon>
        <taxon>Pseudomonadati</taxon>
        <taxon>Thermodesulfobacteriota</taxon>
        <taxon>Desulfovibrionia</taxon>
        <taxon>Desulfovibrionales</taxon>
        <taxon>Desulfovibrionaceae</taxon>
        <taxon>Solidesulfovibrio</taxon>
    </lineage>
</organism>
<reference evidence="1 2" key="1">
    <citation type="submission" date="2012-07" db="EMBL/GenBank/DDBJ databases">
        <title>Draft genome sequence of Desulfovibrio magneticus str. Maddingley MBC34 obtained from a metagenomic sequence of a methanogenic enrichment isolated from coal-seam formation water in Victoria, Australia.</title>
        <authorList>
            <person name="Greenfield P."/>
            <person name="Hendry P."/>
            <person name="Li D."/>
            <person name="Rosewarne C.P."/>
            <person name="Tran-Dinh N."/>
            <person name="Elbourne L.D.H."/>
            <person name="Paulsen I.T."/>
            <person name="Midgley D.J."/>
        </authorList>
    </citation>
    <scope>NUCLEOTIDE SEQUENCE [LARGE SCALE GENOMIC DNA]</scope>
    <source>
        <strain evidence="2">Maddingley MBC34</strain>
    </source>
</reference>
<name>K6GJE9_9BACT</name>
<dbReference type="Gene3D" id="3.30.300.20">
    <property type="match status" value="1"/>
</dbReference>
<dbReference type="Pfam" id="PF02566">
    <property type="entry name" value="OsmC"/>
    <property type="match status" value="1"/>
</dbReference>
<dbReference type="Proteomes" id="UP000006272">
    <property type="component" value="Unassembled WGS sequence"/>
</dbReference>
<gene>
    <name evidence="1" type="ORF">B193_0025</name>
</gene>
<accession>K6GJE9</accession>
<dbReference type="PATRIC" id="fig|1206767.3.peg.14"/>